<dbReference type="InterPro" id="IPR038765">
    <property type="entry name" value="Papain-like_cys_pep_sf"/>
</dbReference>
<feature type="coiled-coil region" evidence="5">
    <location>
        <begin position="47"/>
        <end position="102"/>
    </location>
</feature>
<evidence type="ECO:0000256" key="2">
    <source>
        <dbReference type="ARBA" id="ARBA00022670"/>
    </source>
</evidence>
<evidence type="ECO:0000313" key="8">
    <source>
        <dbReference type="EMBL" id="NKQ56538.1"/>
    </source>
</evidence>
<evidence type="ECO:0000256" key="5">
    <source>
        <dbReference type="SAM" id="Coils"/>
    </source>
</evidence>
<dbReference type="Gene3D" id="3.90.1720.10">
    <property type="entry name" value="endopeptidase domain like (from Nostoc punctiforme)"/>
    <property type="match status" value="1"/>
</dbReference>
<keyword evidence="4" id="KW-0788">Thiol protease</keyword>
<accession>A0ABX1J9S3</accession>
<name>A0ABX1J9S3_9PSEU</name>
<evidence type="ECO:0000259" key="7">
    <source>
        <dbReference type="PROSITE" id="PS51935"/>
    </source>
</evidence>
<feature type="signal peptide" evidence="6">
    <location>
        <begin position="1"/>
        <end position="31"/>
    </location>
</feature>
<organism evidence="8 9">
    <name type="scientific">Amycolatopsis acididurans</name>
    <dbReference type="NCBI Taxonomy" id="2724524"/>
    <lineage>
        <taxon>Bacteria</taxon>
        <taxon>Bacillati</taxon>
        <taxon>Actinomycetota</taxon>
        <taxon>Actinomycetes</taxon>
        <taxon>Pseudonocardiales</taxon>
        <taxon>Pseudonocardiaceae</taxon>
        <taxon>Amycolatopsis</taxon>
    </lineage>
</organism>
<dbReference type="Gene3D" id="6.10.250.3150">
    <property type="match status" value="1"/>
</dbReference>
<dbReference type="PANTHER" id="PTHR47359">
    <property type="entry name" value="PEPTIDOGLYCAN DL-ENDOPEPTIDASE CWLO"/>
    <property type="match status" value="1"/>
</dbReference>
<reference evidence="8 9" key="1">
    <citation type="submission" date="2020-04" db="EMBL/GenBank/DDBJ databases">
        <title>Novel species.</title>
        <authorList>
            <person name="Teo W.F.A."/>
            <person name="Lipun K."/>
            <person name="Srisuk N."/>
            <person name="Duangmal K."/>
        </authorList>
    </citation>
    <scope>NUCLEOTIDE SEQUENCE [LARGE SCALE GENOMIC DNA]</scope>
    <source>
        <strain evidence="8 9">K13G38</strain>
    </source>
</reference>
<keyword evidence="6" id="KW-0732">Signal</keyword>
<dbReference type="InterPro" id="IPR000064">
    <property type="entry name" value="NLP_P60_dom"/>
</dbReference>
<gene>
    <name evidence="8" type="ORF">HFP15_27035</name>
</gene>
<proteinExistence type="inferred from homology"/>
<sequence length="353" mass="36155">MQSQPVKRVVAGALTATAVITAVCVGAPASAVTLTSVPALQAPPTNSADALAQYRAAAAQAEQLNEEALRAQEDFNAKQADVAKANADIAGLTQQVQTAQAQAAQFQTVVDKFADASFVSGAQYTKLSALLSGTSAQDFLDRSSALAVLANDKNKALAQYTGAVQAAATAQQQATDARNRAQAASDAAQQTLNDLHARQDALNKQVNDLKQISGRLTAAEKALQQDKGGAAPNVPAPTAAAQQAIDVALSKLGDPYVWGATGPDQFDCSGLMVYSYGKAGVSLPRTAASQQSAGVAVPLSAIQPGDLLFEGSPAYHVVMYLGDGKVVQAPTSGDVVKVSAVPNNVVNARRVAT</sequence>
<protein>
    <submittedName>
        <fullName evidence="8">NlpC/P60 family protein</fullName>
    </submittedName>
</protein>
<feature type="domain" description="NlpC/P60" evidence="7">
    <location>
        <begin position="238"/>
        <end position="353"/>
    </location>
</feature>
<feature type="coiled-coil region" evidence="5">
    <location>
        <begin position="167"/>
        <end position="212"/>
    </location>
</feature>
<dbReference type="Pfam" id="PF00877">
    <property type="entry name" value="NLPC_P60"/>
    <property type="match status" value="1"/>
</dbReference>
<keyword evidence="2" id="KW-0645">Protease</keyword>
<keyword evidence="9" id="KW-1185">Reference proteome</keyword>
<evidence type="ECO:0000313" key="9">
    <source>
        <dbReference type="Proteomes" id="UP000715441"/>
    </source>
</evidence>
<dbReference type="PANTHER" id="PTHR47359:SF3">
    <property type="entry name" value="NLP_P60 DOMAIN-CONTAINING PROTEIN-RELATED"/>
    <property type="match status" value="1"/>
</dbReference>
<dbReference type="PROSITE" id="PS51935">
    <property type="entry name" value="NLPC_P60"/>
    <property type="match status" value="1"/>
</dbReference>
<evidence type="ECO:0000256" key="1">
    <source>
        <dbReference type="ARBA" id="ARBA00007074"/>
    </source>
</evidence>
<dbReference type="InterPro" id="IPR051794">
    <property type="entry name" value="PG_Endopeptidase_C40"/>
</dbReference>
<dbReference type="SUPFAM" id="SSF54001">
    <property type="entry name" value="Cysteine proteinases"/>
    <property type="match status" value="1"/>
</dbReference>
<comment type="similarity">
    <text evidence="1">Belongs to the peptidase C40 family.</text>
</comment>
<comment type="caution">
    <text evidence="8">The sequence shown here is derived from an EMBL/GenBank/DDBJ whole genome shotgun (WGS) entry which is preliminary data.</text>
</comment>
<evidence type="ECO:0000256" key="4">
    <source>
        <dbReference type="ARBA" id="ARBA00022807"/>
    </source>
</evidence>
<keyword evidence="3" id="KW-0378">Hydrolase</keyword>
<dbReference type="EMBL" id="JAAXLS010000024">
    <property type="protein sequence ID" value="NKQ56538.1"/>
    <property type="molecule type" value="Genomic_DNA"/>
</dbReference>
<feature type="chain" id="PRO_5046325273" evidence="6">
    <location>
        <begin position="32"/>
        <end position="353"/>
    </location>
</feature>
<dbReference type="RefSeq" id="WP_168519623.1">
    <property type="nucleotide sequence ID" value="NZ_JAAXLS010000024.1"/>
</dbReference>
<evidence type="ECO:0000256" key="3">
    <source>
        <dbReference type="ARBA" id="ARBA00022801"/>
    </source>
</evidence>
<keyword evidence="5" id="KW-0175">Coiled coil</keyword>
<evidence type="ECO:0000256" key="6">
    <source>
        <dbReference type="SAM" id="SignalP"/>
    </source>
</evidence>
<dbReference type="Proteomes" id="UP000715441">
    <property type="component" value="Unassembled WGS sequence"/>
</dbReference>